<comment type="caution">
    <text evidence="2">The sequence shown here is derived from an EMBL/GenBank/DDBJ whole genome shotgun (WGS) entry which is preliminary data.</text>
</comment>
<sequence>MLKNACGFARELGIELELEHPEPVGRTEEGELVDKKKIGVFGKKALYTKRRQGIEEQRWQGKLVANRWQDDQLDRSCFSLLCEWRTAPTYTIAALEELYQQLLPTKVYSTRKAKTSGDSDVRCRLCGKGQESVAHVLAGCSALAQTAYLTRHNAAFKILFFELLRDHGLVNTVPPWYSPTQPKPIYEGEKVTAYWDVPVFADQTEVRANRIDGRIVDKARKTVTLLEMSCPWVDNRDHKDEEKIMKYAPLRLELKRQYPGFNIIQYNIIIDVLGGYSKDLKKSVRELVGSERSTAVLECKWKKKKERSPSVKKTNGNRIRERLLLKPDSLTVDRAIQLALQVETAMLEARTLQPSLVQHVSQKPFRVHRESKHLPPQAAKSSSERCGRSSGKRCTNCGSGSHNTHNKACPARGMQCRSCGKANHFAKWCRSKPAAGKQVAQDPKKDAKESVTAFSLRSETNGTGYKSCQVNIQDVELDLLIDLGAKESIIKDSTLT</sequence>
<dbReference type="OrthoDB" id="5976856at2759"/>
<protein>
    <recommendedName>
        <fullName evidence="4">CCHC-type domain-containing protein</fullName>
    </recommendedName>
</protein>
<name>A0A2B4SMZ1_STYPI</name>
<organism evidence="2 3">
    <name type="scientific">Stylophora pistillata</name>
    <name type="common">Smooth cauliflower coral</name>
    <dbReference type="NCBI Taxonomy" id="50429"/>
    <lineage>
        <taxon>Eukaryota</taxon>
        <taxon>Metazoa</taxon>
        <taxon>Cnidaria</taxon>
        <taxon>Anthozoa</taxon>
        <taxon>Hexacorallia</taxon>
        <taxon>Scleractinia</taxon>
        <taxon>Astrocoeniina</taxon>
        <taxon>Pocilloporidae</taxon>
        <taxon>Stylophora</taxon>
    </lineage>
</organism>
<evidence type="ECO:0000256" key="1">
    <source>
        <dbReference type="SAM" id="MobiDB-lite"/>
    </source>
</evidence>
<gene>
    <name evidence="2" type="ORF">AWC38_SpisGene4948</name>
</gene>
<evidence type="ECO:0000313" key="3">
    <source>
        <dbReference type="Proteomes" id="UP000225706"/>
    </source>
</evidence>
<dbReference type="PANTHER" id="PTHR35450:SF2">
    <property type="entry name" value="REVERSE TRANSCRIPTASE DOMAIN-CONTAINING PROTEIN"/>
    <property type="match status" value="1"/>
</dbReference>
<feature type="compositionally biased region" description="Polar residues" evidence="1">
    <location>
        <begin position="392"/>
        <end position="403"/>
    </location>
</feature>
<dbReference type="AlphaFoldDB" id="A0A2B4SMZ1"/>
<accession>A0A2B4SMZ1</accession>
<evidence type="ECO:0000313" key="2">
    <source>
        <dbReference type="EMBL" id="PFX30240.1"/>
    </source>
</evidence>
<evidence type="ECO:0008006" key="4">
    <source>
        <dbReference type="Google" id="ProtNLM"/>
    </source>
</evidence>
<dbReference type="PANTHER" id="PTHR35450">
    <property type="entry name" value="REVERSE TRANSCRIPTASE DOMAIN-CONTAINING PROTEIN"/>
    <property type="match status" value="1"/>
</dbReference>
<dbReference type="EMBL" id="LSMT01000053">
    <property type="protein sequence ID" value="PFX30240.1"/>
    <property type="molecule type" value="Genomic_DNA"/>
</dbReference>
<reference evidence="3" key="1">
    <citation type="journal article" date="2017" name="bioRxiv">
        <title>Comparative analysis of the genomes of Stylophora pistillata and Acropora digitifera provides evidence for extensive differences between species of corals.</title>
        <authorList>
            <person name="Voolstra C.R."/>
            <person name="Li Y."/>
            <person name="Liew Y.J."/>
            <person name="Baumgarten S."/>
            <person name="Zoccola D."/>
            <person name="Flot J.-F."/>
            <person name="Tambutte S."/>
            <person name="Allemand D."/>
            <person name="Aranda M."/>
        </authorList>
    </citation>
    <scope>NUCLEOTIDE SEQUENCE [LARGE SCALE GENOMIC DNA]</scope>
</reference>
<feature type="region of interest" description="Disordered" evidence="1">
    <location>
        <begin position="366"/>
        <end position="404"/>
    </location>
</feature>
<proteinExistence type="predicted"/>
<dbReference type="Proteomes" id="UP000225706">
    <property type="component" value="Unassembled WGS sequence"/>
</dbReference>
<keyword evidence="3" id="KW-1185">Reference proteome</keyword>